<protein>
    <submittedName>
        <fullName evidence="1">Uncharacterized protein</fullName>
    </submittedName>
</protein>
<gene>
    <name evidence="1" type="ORF">ONOEEDHL_02187</name>
</gene>
<proteinExistence type="predicted"/>
<comment type="caution">
    <text evidence="1">The sequence shown here is derived from an EMBL/GenBank/DDBJ whole genome shotgun (WGS) entry which is preliminary data.</text>
</comment>
<dbReference type="EMBL" id="CABFLZ010000026">
    <property type="protein sequence ID" value="VTY06923.1"/>
    <property type="molecule type" value="Genomic_DNA"/>
</dbReference>
<sequence length="126" mass="13192">MQVVEVVLHFAVGQFAVDEVAEVVVVIAAAVVGFQAVVGDGRAVVIGQDIVRGVEGEQFISGFGNPAQFVVLKVRRSRPLVSAVGQVAGTVVAVAAFDGIDRCYCIFSCLGLRQLVECGNLPFQTA</sequence>
<organism evidence="1 2">
    <name type="scientific">Neisseria subflava</name>
    <dbReference type="NCBI Taxonomy" id="28449"/>
    <lineage>
        <taxon>Bacteria</taxon>
        <taxon>Pseudomonadati</taxon>
        <taxon>Pseudomonadota</taxon>
        <taxon>Betaproteobacteria</taxon>
        <taxon>Neisseriales</taxon>
        <taxon>Neisseriaceae</taxon>
        <taxon>Neisseria</taxon>
    </lineage>
</organism>
<reference evidence="1" key="1">
    <citation type="submission" date="2019-05" db="EMBL/GenBank/DDBJ databases">
        <authorList>
            <person name="Hibberd M."/>
        </authorList>
    </citation>
    <scope>NUCLEOTIDE SEQUENCE</scope>
    <source>
        <strain evidence="1">Neisseria_subflava_BgEED23</strain>
    </source>
</reference>
<evidence type="ECO:0000313" key="1">
    <source>
        <dbReference type="EMBL" id="VTY06923.1"/>
    </source>
</evidence>
<keyword evidence="2" id="KW-1185">Reference proteome</keyword>
<dbReference type="AlphaFoldDB" id="A0A9X9QYA1"/>
<accession>A0A9X9QYA1</accession>
<dbReference type="Proteomes" id="UP000626795">
    <property type="component" value="Unassembled WGS sequence"/>
</dbReference>
<evidence type="ECO:0000313" key="2">
    <source>
        <dbReference type="Proteomes" id="UP000626795"/>
    </source>
</evidence>
<name>A0A9X9QYA1_NEISU</name>